<evidence type="ECO:0000313" key="2">
    <source>
        <dbReference type="EMBL" id="MDR7307845.1"/>
    </source>
</evidence>
<protein>
    <submittedName>
        <fullName evidence="2">Uncharacterized protein</fullName>
    </submittedName>
</protein>
<sequence length="810" mass="86802">MMKTTTLVLAAALACAGISANAFPTGSISAQTLQESEINSITLGLLKKHVKYAESIYHDYSASIPGAGYFHSGAGNEDGIRTTANYAYLYALLLTRTTDASFNGIPRATVQAHLIANLKYLVNTHKSSGSFNTTSGAKWGKVWESSMWSSYAALAGWMVWAQLDTDTQNKLNLLVSGEADFKAATLPPYAEWSDTKAEENGWDTNILSLARSMQPNHANAANWDDMAKSYMMNTYSTLADKSDATVVSGKAVSTWVRGANLHPDLTLENHGIFHPVYQMVPINELGTSAVFYKMGNLTPPAAVEHNMLNVWNKVLKKIALPEGEWMYPNGVDWMVHDYEHLPAYSFLATYFKDADATMLESRTLEYMRERSNLQTDGSYFGSLIDIGPRRESVAAQRLADAFLYHEFFGPGSTTPSTPSSFVTAQSGVTDFSSTNVLLHRNAQKYSSFSWQSKFMGYIGPNPSTYMNEPYVLVPYQKSFVGYYNLNGVATNVSHITHTKQTATNWFTTGGVLSENAGKLTRYLSFTSLPDNGLVVYMDKVVANAAVTIVQEYGGAFDFERDAASGAARSVYSTSGTTSMPTQFTAYSGDWMNVDGKLGVVVKGGKGFNFGSKGIQAGATSSRMYGSYFTGSKAAAANEIISDKVVVAAVNQTAAQTAQLSANLLRPTVGFGWSASIVQDERNFRFLVASNFDGSGATSIQLTSNEGAPVLPVASQVTGSTGVATLTQDVQKSLLHTLRAYASVVGAGTVQTVTGGLSNTCVLTNSGSSAVSTKVTILGSGGSFVSATTTVQPGKSVSASELNGSIVFKAL</sequence>
<reference evidence="2 3" key="1">
    <citation type="submission" date="2023-07" db="EMBL/GenBank/DDBJ databases">
        <title>Sorghum-associated microbial communities from plants grown in Nebraska, USA.</title>
        <authorList>
            <person name="Schachtman D."/>
        </authorList>
    </citation>
    <scope>NUCLEOTIDE SEQUENCE [LARGE SCALE GENOMIC DNA]</scope>
    <source>
        <strain evidence="2 3">BE308</strain>
    </source>
</reference>
<proteinExistence type="predicted"/>
<comment type="caution">
    <text evidence="2">The sequence shown here is derived from an EMBL/GenBank/DDBJ whole genome shotgun (WGS) entry which is preliminary data.</text>
</comment>
<dbReference type="RefSeq" id="WP_310344378.1">
    <property type="nucleotide sequence ID" value="NZ_JAVDXO010000007.1"/>
</dbReference>
<gene>
    <name evidence="2" type="ORF">J2X15_003149</name>
</gene>
<accession>A0ABU1ZQN1</accession>
<dbReference type="PROSITE" id="PS51257">
    <property type="entry name" value="PROKAR_LIPOPROTEIN"/>
    <property type="match status" value="1"/>
</dbReference>
<evidence type="ECO:0000313" key="3">
    <source>
        <dbReference type="Proteomes" id="UP001268089"/>
    </source>
</evidence>
<keyword evidence="3" id="KW-1185">Reference proteome</keyword>
<organism evidence="2 3">
    <name type="scientific">Rhodoferax saidenbachensis</name>
    <dbReference type="NCBI Taxonomy" id="1484693"/>
    <lineage>
        <taxon>Bacteria</taxon>
        <taxon>Pseudomonadati</taxon>
        <taxon>Pseudomonadota</taxon>
        <taxon>Betaproteobacteria</taxon>
        <taxon>Burkholderiales</taxon>
        <taxon>Comamonadaceae</taxon>
        <taxon>Rhodoferax</taxon>
    </lineage>
</organism>
<evidence type="ECO:0000256" key="1">
    <source>
        <dbReference type="SAM" id="SignalP"/>
    </source>
</evidence>
<feature type="chain" id="PRO_5047415056" evidence="1">
    <location>
        <begin position="23"/>
        <end position="810"/>
    </location>
</feature>
<dbReference type="Proteomes" id="UP001268089">
    <property type="component" value="Unassembled WGS sequence"/>
</dbReference>
<feature type="signal peptide" evidence="1">
    <location>
        <begin position="1"/>
        <end position="22"/>
    </location>
</feature>
<dbReference type="EMBL" id="JAVDXO010000007">
    <property type="protein sequence ID" value="MDR7307845.1"/>
    <property type="molecule type" value="Genomic_DNA"/>
</dbReference>
<keyword evidence="1" id="KW-0732">Signal</keyword>
<name>A0ABU1ZQN1_9BURK</name>